<dbReference type="Gene3D" id="1.10.8.50">
    <property type="match status" value="1"/>
</dbReference>
<keyword evidence="2" id="KW-1185">Reference proteome</keyword>
<evidence type="ECO:0000313" key="2">
    <source>
        <dbReference type="Proteomes" id="UP000238479"/>
    </source>
</evidence>
<dbReference type="SUPFAM" id="SSF46946">
    <property type="entry name" value="S13-like H2TH domain"/>
    <property type="match status" value="1"/>
</dbReference>
<protein>
    <submittedName>
        <fullName evidence="1">Putative ribosomal protein S13</fullName>
    </submittedName>
</protein>
<reference evidence="1 2" key="1">
    <citation type="journal article" date="2018" name="Nat. Genet.">
        <title>The Rosa genome provides new insights in the design of modern roses.</title>
        <authorList>
            <person name="Bendahmane M."/>
        </authorList>
    </citation>
    <scope>NUCLEOTIDE SEQUENCE [LARGE SCALE GENOMIC DNA]</scope>
    <source>
        <strain evidence="2">cv. Old Blush</strain>
    </source>
</reference>
<dbReference type="GO" id="GO:0003676">
    <property type="term" value="F:nucleic acid binding"/>
    <property type="evidence" value="ECO:0007669"/>
    <property type="project" value="InterPro"/>
</dbReference>
<proteinExistence type="predicted"/>
<dbReference type="GO" id="GO:0005840">
    <property type="term" value="C:ribosome"/>
    <property type="evidence" value="ECO:0007669"/>
    <property type="project" value="UniProtKB-KW"/>
</dbReference>
<gene>
    <name evidence="1" type="ORF">RchiOBHm_Chr1g0330651</name>
</gene>
<organism evidence="1 2">
    <name type="scientific">Rosa chinensis</name>
    <name type="common">China rose</name>
    <dbReference type="NCBI Taxonomy" id="74649"/>
    <lineage>
        <taxon>Eukaryota</taxon>
        <taxon>Viridiplantae</taxon>
        <taxon>Streptophyta</taxon>
        <taxon>Embryophyta</taxon>
        <taxon>Tracheophyta</taxon>
        <taxon>Spermatophyta</taxon>
        <taxon>Magnoliopsida</taxon>
        <taxon>eudicotyledons</taxon>
        <taxon>Gunneridae</taxon>
        <taxon>Pentapetalae</taxon>
        <taxon>rosids</taxon>
        <taxon>fabids</taxon>
        <taxon>Rosales</taxon>
        <taxon>Rosaceae</taxon>
        <taxon>Rosoideae</taxon>
        <taxon>Rosoideae incertae sedis</taxon>
        <taxon>Rosa</taxon>
    </lineage>
</organism>
<dbReference type="InterPro" id="IPR010979">
    <property type="entry name" value="Ribosomal_uS13-like_H2TH"/>
</dbReference>
<keyword evidence="1" id="KW-0689">Ribosomal protein</keyword>
<dbReference type="EMBL" id="PDCK01000039">
    <property type="protein sequence ID" value="PRQ55979.1"/>
    <property type="molecule type" value="Genomic_DNA"/>
</dbReference>
<keyword evidence="1" id="KW-0687">Ribonucleoprotein</keyword>
<sequence length="51" mass="5854">MFALTSIKGIGRHIANIVCKKDNVDMNRRDMLGSVELQEVEGTEREEDYKL</sequence>
<name>A0A2P6SBF2_ROSCH</name>
<dbReference type="Gramene" id="PRQ55979">
    <property type="protein sequence ID" value="PRQ55979"/>
    <property type="gene ID" value="RchiOBHm_Chr1g0330651"/>
</dbReference>
<evidence type="ECO:0000313" key="1">
    <source>
        <dbReference type="EMBL" id="PRQ55979.1"/>
    </source>
</evidence>
<dbReference type="STRING" id="74649.A0A2P6SBF2"/>
<comment type="caution">
    <text evidence="1">The sequence shown here is derived from an EMBL/GenBank/DDBJ whole genome shotgun (WGS) entry which is preliminary data.</text>
</comment>
<accession>A0A2P6SBF2</accession>
<dbReference type="AlphaFoldDB" id="A0A2P6SBF2"/>
<dbReference type="Proteomes" id="UP000238479">
    <property type="component" value="Chromosome 1"/>
</dbReference>